<dbReference type="SUPFAM" id="SSF161098">
    <property type="entry name" value="MetI-like"/>
    <property type="match status" value="1"/>
</dbReference>
<evidence type="ECO:0000256" key="4">
    <source>
        <dbReference type="ARBA" id="ARBA00022692"/>
    </source>
</evidence>
<comment type="caution">
    <text evidence="10">The sequence shown here is derived from an EMBL/GenBank/DDBJ whole genome shotgun (WGS) entry which is preliminary data.</text>
</comment>
<comment type="subcellular location">
    <subcellularLocation>
        <location evidence="1 7">Cell membrane</location>
        <topology evidence="1 7">Multi-pass membrane protein</topology>
    </subcellularLocation>
</comment>
<dbReference type="GO" id="GO:0005886">
    <property type="term" value="C:plasma membrane"/>
    <property type="evidence" value="ECO:0007669"/>
    <property type="project" value="UniProtKB-SubCell"/>
</dbReference>
<feature type="transmembrane region" description="Helical" evidence="7">
    <location>
        <begin position="229"/>
        <end position="250"/>
    </location>
</feature>
<gene>
    <name evidence="10" type="ORF">GCM10007989_30510</name>
</gene>
<evidence type="ECO:0000256" key="6">
    <source>
        <dbReference type="ARBA" id="ARBA00023136"/>
    </source>
</evidence>
<feature type="transmembrane region" description="Helical" evidence="7">
    <location>
        <begin position="270"/>
        <end position="296"/>
    </location>
</feature>
<keyword evidence="10" id="KW-0067">ATP-binding</keyword>
<evidence type="ECO:0000256" key="3">
    <source>
        <dbReference type="ARBA" id="ARBA00022475"/>
    </source>
</evidence>
<evidence type="ECO:0000259" key="9">
    <source>
        <dbReference type="PROSITE" id="PS50928"/>
    </source>
</evidence>
<feature type="compositionally biased region" description="Basic and acidic residues" evidence="8">
    <location>
        <begin position="1"/>
        <end position="20"/>
    </location>
</feature>
<evidence type="ECO:0000256" key="8">
    <source>
        <dbReference type="SAM" id="MobiDB-lite"/>
    </source>
</evidence>
<keyword evidence="3" id="KW-1003">Cell membrane</keyword>
<dbReference type="GO" id="GO:0055085">
    <property type="term" value="P:transmembrane transport"/>
    <property type="evidence" value="ECO:0007669"/>
    <property type="project" value="InterPro"/>
</dbReference>
<keyword evidence="11" id="KW-1185">Reference proteome</keyword>
<keyword evidence="6 7" id="KW-0472">Membrane</keyword>
<evidence type="ECO:0000313" key="11">
    <source>
        <dbReference type="Proteomes" id="UP000646579"/>
    </source>
</evidence>
<dbReference type="PROSITE" id="PS50928">
    <property type="entry name" value="ABC_TM1"/>
    <property type="match status" value="1"/>
</dbReference>
<evidence type="ECO:0000256" key="2">
    <source>
        <dbReference type="ARBA" id="ARBA00022448"/>
    </source>
</evidence>
<proteinExistence type="inferred from homology"/>
<dbReference type="GO" id="GO:0005524">
    <property type="term" value="F:ATP binding"/>
    <property type="evidence" value="ECO:0007669"/>
    <property type="project" value="UniProtKB-KW"/>
</dbReference>
<keyword evidence="10" id="KW-0547">Nucleotide-binding</keyword>
<reference evidence="10" key="1">
    <citation type="journal article" date="2014" name="Int. J. Syst. Evol. Microbiol.">
        <title>Complete genome sequence of Corynebacterium casei LMG S-19264T (=DSM 44701T), isolated from a smear-ripened cheese.</title>
        <authorList>
            <consortium name="US DOE Joint Genome Institute (JGI-PGF)"/>
            <person name="Walter F."/>
            <person name="Albersmeier A."/>
            <person name="Kalinowski J."/>
            <person name="Ruckert C."/>
        </authorList>
    </citation>
    <scope>NUCLEOTIDE SEQUENCE</scope>
    <source>
        <strain evidence="10">KCTC 32437</strain>
    </source>
</reference>
<dbReference type="CDD" id="cd06261">
    <property type="entry name" value="TM_PBP2"/>
    <property type="match status" value="1"/>
</dbReference>
<comment type="similarity">
    <text evidence="7">Belongs to the binding-protein-dependent transport system permease family.</text>
</comment>
<keyword evidence="4 7" id="KW-0812">Transmembrane</keyword>
<feature type="region of interest" description="Disordered" evidence="8">
    <location>
        <begin position="1"/>
        <end position="34"/>
    </location>
</feature>
<reference evidence="10" key="2">
    <citation type="submission" date="2020-09" db="EMBL/GenBank/DDBJ databases">
        <authorList>
            <person name="Sun Q."/>
            <person name="Kim S."/>
        </authorList>
    </citation>
    <scope>NUCLEOTIDE SEQUENCE</scope>
    <source>
        <strain evidence="10">KCTC 32437</strain>
    </source>
</reference>
<feature type="transmembrane region" description="Helical" evidence="7">
    <location>
        <begin position="137"/>
        <end position="162"/>
    </location>
</feature>
<dbReference type="EMBL" id="BMZE01000003">
    <property type="protein sequence ID" value="GHA32335.1"/>
    <property type="molecule type" value="Genomic_DNA"/>
</dbReference>
<name>A0A918SCV4_9HYPH</name>
<organism evidence="10 11">
    <name type="scientific">Devosia pacifica</name>
    <dbReference type="NCBI Taxonomy" id="1335967"/>
    <lineage>
        <taxon>Bacteria</taxon>
        <taxon>Pseudomonadati</taxon>
        <taxon>Pseudomonadota</taxon>
        <taxon>Alphaproteobacteria</taxon>
        <taxon>Hyphomicrobiales</taxon>
        <taxon>Devosiaceae</taxon>
        <taxon>Devosia</taxon>
    </lineage>
</organism>
<dbReference type="Gene3D" id="1.10.3720.10">
    <property type="entry name" value="MetI-like"/>
    <property type="match status" value="1"/>
</dbReference>
<keyword evidence="2 7" id="KW-0813">Transport</keyword>
<evidence type="ECO:0000313" key="10">
    <source>
        <dbReference type="EMBL" id="GHA32335.1"/>
    </source>
</evidence>
<dbReference type="InterPro" id="IPR000515">
    <property type="entry name" value="MetI-like"/>
</dbReference>
<accession>A0A918SCV4</accession>
<dbReference type="AlphaFoldDB" id="A0A918SCV4"/>
<dbReference type="Proteomes" id="UP000646579">
    <property type="component" value="Unassembled WGS sequence"/>
</dbReference>
<feature type="transmembrane region" description="Helical" evidence="7">
    <location>
        <begin position="52"/>
        <end position="72"/>
    </location>
</feature>
<feature type="transmembrane region" description="Helical" evidence="7">
    <location>
        <begin position="103"/>
        <end position="130"/>
    </location>
</feature>
<evidence type="ECO:0000256" key="1">
    <source>
        <dbReference type="ARBA" id="ARBA00004651"/>
    </source>
</evidence>
<evidence type="ECO:0000256" key="7">
    <source>
        <dbReference type="RuleBase" id="RU363032"/>
    </source>
</evidence>
<dbReference type="Pfam" id="PF00528">
    <property type="entry name" value="BPD_transp_1"/>
    <property type="match status" value="1"/>
</dbReference>
<dbReference type="PANTHER" id="PTHR30151">
    <property type="entry name" value="ALKANE SULFONATE ABC TRANSPORTER-RELATED, MEMBRANE SUBUNIT"/>
    <property type="match status" value="1"/>
</dbReference>
<sequence>MSEATASDHIREERVRREAEAPATPATVETETKGTDSAVTIVRPRMTNREKILQIVVPIVALGLGILAWHLFVTLNEVPTYILPGPVDTVNALLFDSATLWPALWVTVRITFSALAVALIGGVILAILIVQSRLFELALFPFAVILQVTPIIAVAPLILIYAPDTPTALMICAFLVAFFPILSNTAQGLKSVDHNLMNLFELYGAKSWQTLLFLKIPGSMPYFMAGLRIGGGLALIAAVVAEFAAGSAGQGSGLAFRLLESQYRLNLPRLFAALILLCCTGIAIFALTSFISWLTLHKWHESAIKREN</sequence>
<feature type="transmembrane region" description="Helical" evidence="7">
    <location>
        <begin position="168"/>
        <end position="189"/>
    </location>
</feature>
<protein>
    <submittedName>
        <fullName evidence="10">ABC transporter ATP-binding protein</fullName>
    </submittedName>
</protein>
<keyword evidence="5 7" id="KW-1133">Transmembrane helix</keyword>
<dbReference type="PANTHER" id="PTHR30151:SF41">
    <property type="entry name" value="ABC TRANSPORTER PERMEASE PROTEIN"/>
    <property type="match status" value="1"/>
</dbReference>
<feature type="domain" description="ABC transmembrane type-1" evidence="9">
    <location>
        <begin position="104"/>
        <end position="288"/>
    </location>
</feature>
<dbReference type="InterPro" id="IPR035906">
    <property type="entry name" value="MetI-like_sf"/>
</dbReference>
<evidence type="ECO:0000256" key="5">
    <source>
        <dbReference type="ARBA" id="ARBA00022989"/>
    </source>
</evidence>